<dbReference type="GO" id="GO:0016853">
    <property type="term" value="F:isomerase activity"/>
    <property type="evidence" value="ECO:0007669"/>
    <property type="project" value="UniProtKB-KW"/>
</dbReference>
<dbReference type="Pfam" id="PF01261">
    <property type="entry name" value="AP_endonuc_2"/>
    <property type="match status" value="1"/>
</dbReference>
<comment type="caution">
    <text evidence="2">The sequence shown here is derived from an EMBL/GenBank/DDBJ whole genome shotgun (WGS) entry which is preliminary data.</text>
</comment>
<organism evidence="2 3">
    <name type="scientific">Novipirellula rosea</name>
    <dbReference type="NCBI Taxonomy" id="1031540"/>
    <lineage>
        <taxon>Bacteria</taxon>
        <taxon>Pseudomonadati</taxon>
        <taxon>Planctomycetota</taxon>
        <taxon>Planctomycetia</taxon>
        <taxon>Pirellulales</taxon>
        <taxon>Pirellulaceae</taxon>
        <taxon>Novipirellula</taxon>
    </lineage>
</organism>
<evidence type="ECO:0000259" key="1">
    <source>
        <dbReference type="Pfam" id="PF01261"/>
    </source>
</evidence>
<dbReference type="InterPro" id="IPR013022">
    <property type="entry name" value="Xyl_isomerase-like_TIM-brl"/>
</dbReference>
<keyword evidence="2" id="KW-0413">Isomerase</keyword>
<evidence type="ECO:0000313" key="2">
    <source>
        <dbReference type="EMBL" id="GAA4464374.1"/>
    </source>
</evidence>
<protein>
    <submittedName>
        <fullName evidence="2">Sugar phosphate isomerase/epimerase</fullName>
    </submittedName>
</protein>
<proteinExistence type="predicted"/>
<reference evidence="3" key="1">
    <citation type="journal article" date="2019" name="Int. J. Syst. Evol. Microbiol.">
        <title>The Global Catalogue of Microorganisms (GCM) 10K type strain sequencing project: providing services to taxonomists for standard genome sequencing and annotation.</title>
        <authorList>
            <consortium name="The Broad Institute Genomics Platform"/>
            <consortium name="The Broad Institute Genome Sequencing Center for Infectious Disease"/>
            <person name="Wu L."/>
            <person name="Ma J."/>
        </authorList>
    </citation>
    <scope>NUCLEOTIDE SEQUENCE [LARGE SCALE GENOMIC DNA]</scope>
    <source>
        <strain evidence="3">JCM 17759</strain>
    </source>
</reference>
<feature type="domain" description="Xylose isomerase-like TIM barrel" evidence="1">
    <location>
        <begin position="22"/>
        <end position="265"/>
    </location>
</feature>
<dbReference type="InterPro" id="IPR036237">
    <property type="entry name" value="Xyl_isomerase-like_sf"/>
</dbReference>
<name>A0ABP8NE76_9BACT</name>
<dbReference type="PANTHER" id="PTHR12110:SF21">
    <property type="entry name" value="XYLOSE ISOMERASE-LIKE TIM BARREL DOMAIN-CONTAINING PROTEIN"/>
    <property type="match status" value="1"/>
</dbReference>
<dbReference type="EMBL" id="BAABGA010000068">
    <property type="protein sequence ID" value="GAA4464374.1"/>
    <property type="molecule type" value="Genomic_DNA"/>
</dbReference>
<dbReference type="InterPro" id="IPR050312">
    <property type="entry name" value="IolE/XylAMocC-like"/>
</dbReference>
<dbReference type="Gene3D" id="3.20.20.150">
    <property type="entry name" value="Divalent-metal-dependent TIM barrel enzymes"/>
    <property type="match status" value="1"/>
</dbReference>
<gene>
    <name evidence="2" type="ORF">GCM10023156_50810</name>
</gene>
<dbReference type="SUPFAM" id="SSF51658">
    <property type="entry name" value="Xylose isomerase-like"/>
    <property type="match status" value="1"/>
</dbReference>
<sequence length="272" mass="30106">MTRRYAICNETFQDWPLERAVKFAKEAGYTGWEVAPFMLADDLRSFGKGQRDAYRETVTSAGLEIVGLHWLLAKTEGFHLTTLDAETRERTAAYMRELVQLCSDLGGRLMVLGSPQQRNLTEGQTMPQAMENAAEVISGCVDLLKELDVKIALEPLGPQEGNFLNTAAEARELQAMIGSPQVGLHLDVKAMSTEPDPIAKVIEDNADWMIHFHANDPNLLGPGMGEIDFRPLFAALDKVGYDGWVSVEVFDYSPGVERLVNESMQNMLAAQA</sequence>
<keyword evidence="3" id="KW-1185">Reference proteome</keyword>
<dbReference type="Proteomes" id="UP001500840">
    <property type="component" value="Unassembled WGS sequence"/>
</dbReference>
<dbReference type="PANTHER" id="PTHR12110">
    <property type="entry name" value="HYDROXYPYRUVATE ISOMERASE"/>
    <property type="match status" value="1"/>
</dbReference>
<evidence type="ECO:0000313" key="3">
    <source>
        <dbReference type="Proteomes" id="UP001500840"/>
    </source>
</evidence>
<accession>A0ABP8NE76</accession>
<dbReference type="RefSeq" id="WP_345326650.1">
    <property type="nucleotide sequence ID" value="NZ_BAABGA010000068.1"/>
</dbReference>